<dbReference type="NCBIfam" id="NF040576">
    <property type="entry name" value="T2SS_GspM_XpsM"/>
    <property type="match status" value="1"/>
</dbReference>
<reference evidence="2" key="1">
    <citation type="submission" date="2022-07" db="EMBL/GenBank/DDBJ databases">
        <authorList>
            <person name="Otstavnykh N."/>
            <person name="Isaeva M."/>
            <person name="Bystritskaya E."/>
        </authorList>
    </citation>
    <scope>NUCLEOTIDE SEQUENCE</scope>
    <source>
        <strain evidence="2">KCTC 52189</strain>
    </source>
</reference>
<dbReference type="EMBL" id="JANHAX010000003">
    <property type="protein sequence ID" value="MDQ2090851.1"/>
    <property type="molecule type" value="Genomic_DNA"/>
</dbReference>
<protein>
    <submittedName>
        <fullName evidence="2">Type II secretion system protein GspM</fullName>
    </submittedName>
</protein>
<comment type="caution">
    <text evidence="2">The sequence shown here is derived from an EMBL/GenBank/DDBJ whole genome shotgun (WGS) entry which is preliminary data.</text>
</comment>
<dbReference type="AlphaFoldDB" id="A0AAE3WDC1"/>
<gene>
    <name evidence="2" type="primary">gspM</name>
    <name evidence="2" type="ORF">NO357_13155</name>
</gene>
<dbReference type="RefSeq" id="WP_306736118.1">
    <property type="nucleotide sequence ID" value="NZ_JANHAX010000003.1"/>
</dbReference>
<sequence>MSGFTRILNRLLALILLAGVAAVLLFAVVLPLLDWRRDTQDELAHTRDMVNRLQRSSTSRDDYEAQIEALAQKIGESDLYIRGETEPLAAAAIQEHIKAIIASHGGGLRSMQSLESEEEGDVIRIRVRIVMNSSHVEFVNVLHALETSAPYLFVDALEVATSAGGRGALKNGGETKLAVDLVVYGYLLPEVSG</sequence>
<name>A0AAE3WDC1_9RHOB</name>
<organism evidence="2 3">
    <name type="scientific">Marimonas arenosa</name>
    <dbReference type="NCBI Taxonomy" id="1795305"/>
    <lineage>
        <taxon>Bacteria</taxon>
        <taxon>Pseudomonadati</taxon>
        <taxon>Pseudomonadota</taxon>
        <taxon>Alphaproteobacteria</taxon>
        <taxon>Rhodobacterales</taxon>
        <taxon>Paracoccaceae</taxon>
        <taxon>Marimonas</taxon>
    </lineage>
</organism>
<feature type="coiled-coil region" evidence="1">
    <location>
        <begin position="36"/>
        <end position="73"/>
    </location>
</feature>
<accession>A0AAE3WDC1</accession>
<reference evidence="2" key="2">
    <citation type="submission" date="2023-02" db="EMBL/GenBank/DDBJ databases">
        <title>'Rhodoalgimonas zhirmunskyi' gen. nov., isolated from a red alga.</title>
        <authorList>
            <person name="Nedashkovskaya O.I."/>
            <person name="Otstavnykh N.Y."/>
            <person name="Bystritskaya E.P."/>
            <person name="Balabanova L.A."/>
            <person name="Isaeva M.P."/>
        </authorList>
    </citation>
    <scope>NUCLEOTIDE SEQUENCE</scope>
    <source>
        <strain evidence="2">KCTC 52189</strain>
    </source>
</reference>
<dbReference type="Proteomes" id="UP001226762">
    <property type="component" value="Unassembled WGS sequence"/>
</dbReference>
<proteinExistence type="predicted"/>
<keyword evidence="3" id="KW-1185">Reference proteome</keyword>
<evidence type="ECO:0000256" key="1">
    <source>
        <dbReference type="SAM" id="Coils"/>
    </source>
</evidence>
<keyword evidence="1" id="KW-0175">Coiled coil</keyword>
<dbReference type="InterPro" id="IPR034756">
    <property type="entry name" value="T2SSM_b"/>
</dbReference>
<evidence type="ECO:0000313" key="3">
    <source>
        <dbReference type="Proteomes" id="UP001226762"/>
    </source>
</evidence>
<evidence type="ECO:0000313" key="2">
    <source>
        <dbReference type="EMBL" id="MDQ2090851.1"/>
    </source>
</evidence>
<dbReference type="Pfam" id="PF10741">
    <property type="entry name" value="T2SSM_b"/>
    <property type="match status" value="1"/>
</dbReference>